<comment type="similarity">
    <text evidence="1 3">Belongs to the type-B carboxylesterase/lipase family.</text>
</comment>
<proteinExistence type="inferred from homology"/>
<organism evidence="5 6">
    <name type="scientific">Catenibacillus scindens</name>
    <dbReference type="NCBI Taxonomy" id="673271"/>
    <lineage>
        <taxon>Bacteria</taxon>
        <taxon>Bacillati</taxon>
        <taxon>Bacillota</taxon>
        <taxon>Clostridia</taxon>
        <taxon>Lachnospirales</taxon>
        <taxon>Lachnospiraceae</taxon>
        <taxon>Catenibacillus</taxon>
    </lineage>
</organism>
<evidence type="ECO:0000313" key="6">
    <source>
        <dbReference type="Proteomes" id="UP000543642"/>
    </source>
</evidence>
<accession>A0A7W8H9H3</accession>
<keyword evidence="6" id="KW-1185">Reference proteome</keyword>
<dbReference type="GO" id="GO:0016787">
    <property type="term" value="F:hydrolase activity"/>
    <property type="evidence" value="ECO:0007669"/>
    <property type="project" value="UniProtKB-KW"/>
</dbReference>
<evidence type="ECO:0000256" key="1">
    <source>
        <dbReference type="ARBA" id="ARBA00005964"/>
    </source>
</evidence>
<protein>
    <recommendedName>
        <fullName evidence="3">Carboxylic ester hydrolase</fullName>
        <ecNumber evidence="3">3.1.1.-</ecNumber>
    </recommendedName>
</protein>
<dbReference type="InterPro" id="IPR002018">
    <property type="entry name" value="CarbesteraseB"/>
</dbReference>
<comment type="caution">
    <text evidence="5">The sequence shown here is derived from an EMBL/GenBank/DDBJ whole genome shotgun (WGS) entry which is preliminary data.</text>
</comment>
<dbReference type="PROSITE" id="PS00122">
    <property type="entry name" value="CARBOXYLESTERASE_B_1"/>
    <property type="match status" value="1"/>
</dbReference>
<dbReference type="EMBL" id="JACHFW010000004">
    <property type="protein sequence ID" value="MBB5264374.1"/>
    <property type="molecule type" value="Genomic_DNA"/>
</dbReference>
<keyword evidence="2 3" id="KW-0378">Hydrolase</keyword>
<dbReference type="PANTHER" id="PTHR11559">
    <property type="entry name" value="CARBOXYLESTERASE"/>
    <property type="match status" value="1"/>
</dbReference>
<dbReference type="SUPFAM" id="SSF53474">
    <property type="entry name" value="alpha/beta-Hydrolases"/>
    <property type="match status" value="1"/>
</dbReference>
<dbReference type="InterPro" id="IPR029058">
    <property type="entry name" value="AB_hydrolase_fold"/>
</dbReference>
<dbReference type="AlphaFoldDB" id="A0A7W8H9H3"/>
<gene>
    <name evidence="5" type="ORF">HNP82_001485</name>
</gene>
<evidence type="ECO:0000313" key="5">
    <source>
        <dbReference type="EMBL" id="MBB5264374.1"/>
    </source>
</evidence>
<feature type="domain" description="Carboxylesterase type B" evidence="4">
    <location>
        <begin position="6"/>
        <end position="329"/>
    </location>
</feature>
<dbReference type="EC" id="3.1.1.-" evidence="3"/>
<sequence>MPIRQTKISTGVVQGVACGNPRITVFKGIPYGDTTGGANRFCPPKPPKPWDGVRVCDTFSEICMQRSGPFGLPFADFFRKEFYPFEQKAGDDCLKLNVWTPAETTEDKLPVMFWIHGGGLGSGYGHEMEFDGEALCKEGVVLVTINYRVNYFGFFAHPDLSAESPDGVSGNYGMLDQIAALEWVQENIKAFGGDPDNVTIFGQSAGGGSVVSHLSTERTDGLFHKAIIQSGSFGVMSYAMTTTLKDAQDWGVKVCDYLGKTVEDLRQMPVEAFYDAVAEAEQVVGPFPRQCIDNVLYKEAPGMALLKGHMKNVPIITGAVKGDTGLPMSASLDWLEGIPVENMVILGDAAIGCKQAQEGRIPAYVYFMDAYIPDGDEYHFVPDGEAYHSAELWYVFGTLNRCWRHFDGRHYDLSYAMIKYWTNFAKTGNPNGDGLPVWDPVTKESETRLYMSENDIRPEKIDYMDILEERMFKMKE</sequence>
<feature type="domain" description="Carboxylesterase type B" evidence="4">
    <location>
        <begin position="354"/>
        <end position="454"/>
    </location>
</feature>
<reference evidence="5 6" key="1">
    <citation type="submission" date="2020-08" db="EMBL/GenBank/DDBJ databases">
        <title>Genomic Encyclopedia of Type Strains, Phase IV (KMG-IV): sequencing the most valuable type-strain genomes for metagenomic binning, comparative biology and taxonomic classification.</title>
        <authorList>
            <person name="Goeker M."/>
        </authorList>
    </citation>
    <scope>NUCLEOTIDE SEQUENCE [LARGE SCALE GENOMIC DNA]</scope>
    <source>
        <strain evidence="5 6">DSM 106146</strain>
    </source>
</reference>
<dbReference type="InterPro" id="IPR019826">
    <property type="entry name" value="Carboxylesterase_B_AS"/>
</dbReference>
<dbReference type="Pfam" id="PF00135">
    <property type="entry name" value="COesterase"/>
    <property type="match status" value="2"/>
</dbReference>
<dbReference type="Gene3D" id="3.40.50.1820">
    <property type="entry name" value="alpha/beta hydrolase"/>
    <property type="match status" value="2"/>
</dbReference>
<evidence type="ECO:0000259" key="4">
    <source>
        <dbReference type="Pfam" id="PF00135"/>
    </source>
</evidence>
<name>A0A7W8H9H3_9FIRM</name>
<dbReference type="RefSeq" id="WP_207720578.1">
    <property type="nucleotide sequence ID" value="NZ_JACHFW010000004.1"/>
</dbReference>
<dbReference type="Proteomes" id="UP000543642">
    <property type="component" value="Unassembled WGS sequence"/>
</dbReference>
<dbReference type="InterPro" id="IPR050309">
    <property type="entry name" value="Type-B_Carboxylest/Lipase"/>
</dbReference>
<evidence type="ECO:0000256" key="3">
    <source>
        <dbReference type="RuleBase" id="RU361235"/>
    </source>
</evidence>
<evidence type="ECO:0000256" key="2">
    <source>
        <dbReference type="ARBA" id="ARBA00022801"/>
    </source>
</evidence>